<dbReference type="Gene3D" id="3.40.50.1820">
    <property type="entry name" value="alpha/beta hydrolase"/>
    <property type="match status" value="1"/>
</dbReference>
<accession>A0A4U9UUL9</accession>
<dbReference type="Proteomes" id="UP000308196">
    <property type="component" value="Chromosome"/>
</dbReference>
<sequence length="253" mass="28545">MLNNKKIAVAISFFMIIAWGKIAYAQPAVYVIVHGAWGGAWQFKSTANELEKDGGKVYRPTLTGLGERYHLADTSVGLQTHINDVVNTILFEDLKNVVLVGHSYGGMVITAVADSLPGRIKKLVYVDAILPDNQESVMMLMSKSDGSNGLLASESNGYVMPFWVKDGGKFPRDVPHPLKTMTDRINLSNPARERIPSTYILTYEQGKPMERDDFYPFYERAKQRHFKTRELISDHNPQIKKLQELVDLLEQEK</sequence>
<dbReference type="KEGG" id="stha:NCTC11429_01588"/>
<dbReference type="InterPro" id="IPR029058">
    <property type="entry name" value="AB_hydrolase_fold"/>
</dbReference>
<dbReference type="PANTHER" id="PTHR37017:SF11">
    <property type="entry name" value="ESTERASE_LIPASE_THIOESTERASE DOMAIN-CONTAINING PROTEIN"/>
    <property type="match status" value="1"/>
</dbReference>
<name>A0A4U9UUL9_9SPHI</name>
<dbReference type="InterPro" id="IPR000073">
    <property type="entry name" value="AB_hydrolase_1"/>
</dbReference>
<dbReference type="AlphaFoldDB" id="A0A4U9UUL9"/>
<proteinExistence type="predicted"/>
<feature type="domain" description="AB hydrolase-1" evidence="1">
    <location>
        <begin position="31"/>
        <end position="238"/>
    </location>
</feature>
<evidence type="ECO:0000259" key="1">
    <source>
        <dbReference type="Pfam" id="PF12697"/>
    </source>
</evidence>
<dbReference type="InterPro" id="IPR052897">
    <property type="entry name" value="Sec-Metab_Biosynth_Hydrolase"/>
</dbReference>
<protein>
    <submittedName>
        <fullName evidence="2">Haloalkane dehalogenase</fullName>
    </submittedName>
</protein>
<dbReference type="PANTHER" id="PTHR37017">
    <property type="entry name" value="AB HYDROLASE-1 DOMAIN-CONTAINING PROTEIN-RELATED"/>
    <property type="match status" value="1"/>
</dbReference>
<dbReference type="SUPFAM" id="SSF53474">
    <property type="entry name" value="alpha/beta-Hydrolases"/>
    <property type="match status" value="1"/>
</dbReference>
<evidence type="ECO:0000313" key="2">
    <source>
        <dbReference type="EMBL" id="VTR35912.1"/>
    </source>
</evidence>
<evidence type="ECO:0000313" key="3">
    <source>
        <dbReference type="Proteomes" id="UP000308196"/>
    </source>
</evidence>
<reference evidence="2 3" key="1">
    <citation type="submission" date="2019-05" db="EMBL/GenBank/DDBJ databases">
        <authorList>
            <consortium name="Pathogen Informatics"/>
        </authorList>
    </citation>
    <scope>NUCLEOTIDE SEQUENCE [LARGE SCALE GENOMIC DNA]</scope>
    <source>
        <strain evidence="2 3">NCTC11429</strain>
    </source>
</reference>
<dbReference type="STRING" id="1123265.GCA_000686625_04521"/>
<organism evidence="2 3">
    <name type="scientific">Sphingobacterium thalpophilum</name>
    <dbReference type="NCBI Taxonomy" id="259"/>
    <lineage>
        <taxon>Bacteria</taxon>
        <taxon>Pseudomonadati</taxon>
        <taxon>Bacteroidota</taxon>
        <taxon>Sphingobacteriia</taxon>
        <taxon>Sphingobacteriales</taxon>
        <taxon>Sphingobacteriaceae</taxon>
        <taxon>Sphingobacterium</taxon>
    </lineage>
</organism>
<dbReference type="Pfam" id="PF12697">
    <property type="entry name" value="Abhydrolase_6"/>
    <property type="match status" value="1"/>
</dbReference>
<dbReference type="RefSeq" id="WP_081817940.1">
    <property type="nucleotide sequence ID" value="NZ_CP141191.1"/>
</dbReference>
<gene>
    <name evidence="2" type="ORF">NCTC11429_01588</name>
</gene>
<dbReference type="EMBL" id="LR590484">
    <property type="protein sequence ID" value="VTR35912.1"/>
    <property type="molecule type" value="Genomic_DNA"/>
</dbReference>
<dbReference type="GeneID" id="78462344"/>